<sequence>MTEHTLSVEGHGPVLLARFDGPPHGLVGPDLAEQLAALVDRATDDPGVRAVVLTGAHPDRFIAHADVRWLQEGGAASPKAGPGLAGGIARAGAAARRVGPESVVSRTPLWGAVQLDKLHDTLLRMNTSGAVFVAALNGSALGLGHEIALACDLRIAADGDHQLGQPEILLGFNPGGGGTQRLPRLVGNHRALLMILEGRALTPAEALEAGTVDAVVPADELLDTALARAAHLGARDKAAIAACKRAIYLGGSATLPEGLHAERREFLSVLTGHHAQAVMRSYLADTDTSGDLPLYDTDAYAAALSSGSFPTMPTTGLH</sequence>
<name>A0A4Q7UXK4_PSEST</name>
<dbReference type="Pfam" id="PF00378">
    <property type="entry name" value="ECH_1"/>
    <property type="match status" value="1"/>
</dbReference>
<evidence type="ECO:0000313" key="1">
    <source>
        <dbReference type="EMBL" id="RZT85778.1"/>
    </source>
</evidence>
<dbReference type="InterPro" id="IPR029045">
    <property type="entry name" value="ClpP/crotonase-like_dom_sf"/>
</dbReference>
<dbReference type="Gene3D" id="3.90.226.10">
    <property type="entry name" value="2-enoyl-CoA Hydratase, Chain A, domain 1"/>
    <property type="match status" value="1"/>
</dbReference>
<accession>A0A4Q7UXK4</accession>
<evidence type="ECO:0000313" key="2">
    <source>
        <dbReference type="Proteomes" id="UP000291591"/>
    </source>
</evidence>
<organism evidence="1 2">
    <name type="scientific">Pseudonocardia sediminis</name>
    <dbReference type="NCBI Taxonomy" id="1397368"/>
    <lineage>
        <taxon>Bacteria</taxon>
        <taxon>Bacillati</taxon>
        <taxon>Actinomycetota</taxon>
        <taxon>Actinomycetes</taxon>
        <taxon>Pseudonocardiales</taxon>
        <taxon>Pseudonocardiaceae</taxon>
        <taxon>Pseudonocardia</taxon>
    </lineage>
</organism>
<gene>
    <name evidence="1" type="ORF">EV383_2658</name>
</gene>
<dbReference type="GO" id="GO:0006635">
    <property type="term" value="P:fatty acid beta-oxidation"/>
    <property type="evidence" value="ECO:0007669"/>
    <property type="project" value="TreeGrafter"/>
</dbReference>
<dbReference type="Proteomes" id="UP000291591">
    <property type="component" value="Unassembled WGS sequence"/>
</dbReference>
<dbReference type="GO" id="GO:0003824">
    <property type="term" value="F:catalytic activity"/>
    <property type="evidence" value="ECO:0007669"/>
    <property type="project" value="UniProtKB-ARBA"/>
</dbReference>
<protein>
    <submittedName>
        <fullName evidence="1">Enoyl-CoA hydratase/carnithine racemase</fullName>
    </submittedName>
</protein>
<dbReference type="PANTHER" id="PTHR11941">
    <property type="entry name" value="ENOYL-COA HYDRATASE-RELATED"/>
    <property type="match status" value="1"/>
</dbReference>
<keyword evidence="2" id="KW-1185">Reference proteome</keyword>
<dbReference type="CDD" id="cd06558">
    <property type="entry name" value="crotonase-like"/>
    <property type="match status" value="1"/>
</dbReference>
<dbReference type="SUPFAM" id="SSF52096">
    <property type="entry name" value="ClpP/crotonase"/>
    <property type="match status" value="1"/>
</dbReference>
<dbReference type="InterPro" id="IPR001753">
    <property type="entry name" value="Enoyl-CoA_hydra/iso"/>
</dbReference>
<dbReference type="PANTHER" id="PTHR11941:SF54">
    <property type="entry name" value="ENOYL-COA HYDRATASE, MITOCHONDRIAL"/>
    <property type="match status" value="1"/>
</dbReference>
<dbReference type="OrthoDB" id="9775794at2"/>
<proteinExistence type="predicted"/>
<dbReference type="EMBL" id="SHKL01000001">
    <property type="protein sequence ID" value="RZT85778.1"/>
    <property type="molecule type" value="Genomic_DNA"/>
</dbReference>
<comment type="caution">
    <text evidence="1">The sequence shown here is derived from an EMBL/GenBank/DDBJ whole genome shotgun (WGS) entry which is preliminary data.</text>
</comment>
<reference evidence="1 2" key="1">
    <citation type="submission" date="2019-02" db="EMBL/GenBank/DDBJ databases">
        <title>Sequencing the genomes of 1000 actinobacteria strains.</title>
        <authorList>
            <person name="Klenk H.-P."/>
        </authorList>
    </citation>
    <scope>NUCLEOTIDE SEQUENCE [LARGE SCALE GENOMIC DNA]</scope>
    <source>
        <strain evidence="1 2">DSM 45779</strain>
    </source>
</reference>
<dbReference type="AlphaFoldDB" id="A0A4Q7UXK4"/>
<dbReference type="RefSeq" id="WP_130290189.1">
    <property type="nucleotide sequence ID" value="NZ_SHKL01000001.1"/>
</dbReference>